<name>A0A4U9U270_SERFO</name>
<sequence length="71" mass="7451">MIYMVLQVHISIEATNSRRTSGSRQALIGAIGGESTLISTLARGTEGNISHTSSTLTTKIPAAIINITVKP</sequence>
<evidence type="ECO:0000313" key="1">
    <source>
        <dbReference type="EMBL" id="VTR26353.1"/>
    </source>
</evidence>
<reference evidence="1" key="1">
    <citation type="submission" date="2019-05" db="EMBL/GenBank/DDBJ databases">
        <authorList>
            <consortium name="Pathogen Informatics"/>
        </authorList>
    </citation>
    <scope>NUCLEOTIDE SEQUENCE [LARGE SCALE GENOMIC DNA]</scope>
    <source>
        <strain evidence="1">NCTC12965</strain>
    </source>
</reference>
<dbReference type="AlphaFoldDB" id="A0A4U9U270"/>
<accession>A0A4U9U270</accession>
<organism evidence="1">
    <name type="scientific">Serratia fonticola</name>
    <dbReference type="NCBI Taxonomy" id="47917"/>
    <lineage>
        <taxon>Bacteria</taxon>
        <taxon>Pseudomonadati</taxon>
        <taxon>Pseudomonadota</taxon>
        <taxon>Gammaproteobacteria</taxon>
        <taxon>Enterobacterales</taxon>
        <taxon>Yersiniaceae</taxon>
        <taxon>Serratia</taxon>
    </lineage>
</organism>
<protein>
    <submittedName>
        <fullName evidence="1">Uncharacterized protein</fullName>
    </submittedName>
</protein>
<gene>
    <name evidence="1" type="ORF">NCTC12965_02347</name>
</gene>
<proteinExistence type="predicted"/>
<dbReference type="EMBL" id="CABEEZ010000044">
    <property type="protein sequence ID" value="VTR26353.1"/>
    <property type="molecule type" value="Genomic_DNA"/>
</dbReference>